<dbReference type="GO" id="GO:0005524">
    <property type="term" value="F:ATP binding"/>
    <property type="evidence" value="ECO:0007669"/>
    <property type="project" value="UniProtKB-KW"/>
</dbReference>
<evidence type="ECO:0000256" key="7">
    <source>
        <dbReference type="ARBA" id="ARBA00022970"/>
    </source>
</evidence>
<evidence type="ECO:0000313" key="10">
    <source>
        <dbReference type="EMBL" id="AXY21065.1"/>
    </source>
</evidence>
<dbReference type="Pfam" id="PF00005">
    <property type="entry name" value="ABC_tran"/>
    <property type="match status" value="1"/>
</dbReference>
<reference evidence="10 11" key="1">
    <citation type="submission" date="2017-08" db="EMBL/GenBank/DDBJ databases">
        <title>Complete genome sequence of Gluconacetobacter saccharivorans CV1 isolated from Fermented Vinegar.</title>
        <authorList>
            <person name="Kim S.-Y."/>
        </authorList>
    </citation>
    <scope>NUCLEOTIDE SEQUENCE [LARGE SCALE GENOMIC DNA]</scope>
    <source>
        <strain evidence="10 11">CV1</strain>
    </source>
</reference>
<keyword evidence="8" id="KW-0472">Membrane</keyword>
<dbReference type="GO" id="GO:0005886">
    <property type="term" value="C:plasma membrane"/>
    <property type="evidence" value="ECO:0007669"/>
    <property type="project" value="UniProtKB-SubCell"/>
</dbReference>
<gene>
    <name evidence="10" type="primary">glnQ</name>
    <name evidence="10" type="ORF">CD178_00238</name>
</gene>
<dbReference type="PIRSF" id="PIRSF039085">
    <property type="entry name" value="ABC_ATPase_HisP"/>
    <property type="match status" value="1"/>
</dbReference>
<dbReference type="SUPFAM" id="SSF52540">
    <property type="entry name" value="P-loop containing nucleoside triphosphate hydrolases"/>
    <property type="match status" value="1"/>
</dbReference>
<dbReference type="GO" id="GO:0015424">
    <property type="term" value="F:ABC-type amino acid transporter activity"/>
    <property type="evidence" value="ECO:0007669"/>
    <property type="project" value="InterPro"/>
</dbReference>
<dbReference type="InterPro" id="IPR050086">
    <property type="entry name" value="MetN_ABC_transporter-like"/>
</dbReference>
<evidence type="ECO:0000256" key="6">
    <source>
        <dbReference type="ARBA" id="ARBA00022840"/>
    </source>
</evidence>
<dbReference type="EMBL" id="CP023036">
    <property type="protein sequence ID" value="AXY21065.1"/>
    <property type="molecule type" value="Genomic_DNA"/>
</dbReference>
<dbReference type="PROSITE" id="PS00211">
    <property type="entry name" value="ABC_TRANSPORTER_1"/>
    <property type="match status" value="1"/>
</dbReference>
<evidence type="ECO:0000256" key="5">
    <source>
        <dbReference type="ARBA" id="ARBA00022741"/>
    </source>
</evidence>
<dbReference type="InterPro" id="IPR017871">
    <property type="entry name" value="ABC_transporter-like_CS"/>
</dbReference>
<dbReference type="Gene3D" id="3.40.50.300">
    <property type="entry name" value="P-loop containing nucleotide triphosphate hydrolases"/>
    <property type="match status" value="1"/>
</dbReference>
<dbReference type="InterPro" id="IPR027417">
    <property type="entry name" value="P-loop_NTPase"/>
</dbReference>
<dbReference type="PANTHER" id="PTHR43166">
    <property type="entry name" value="AMINO ACID IMPORT ATP-BINDING PROTEIN"/>
    <property type="match status" value="1"/>
</dbReference>
<dbReference type="OrthoDB" id="9802264at2"/>
<keyword evidence="7" id="KW-0029">Amino-acid transport</keyword>
<proteinExistence type="inferred from homology"/>
<comment type="subcellular location">
    <subcellularLocation>
        <location evidence="1">Cell membrane</location>
        <topology evidence="1">Peripheral membrane protein</topology>
    </subcellularLocation>
</comment>
<dbReference type="InterPro" id="IPR030679">
    <property type="entry name" value="ABC_ATPase_HisP-typ"/>
</dbReference>
<dbReference type="InterPro" id="IPR003593">
    <property type="entry name" value="AAA+_ATPase"/>
</dbReference>
<evidence type="ECO:0000256" key="2">
    <source>
        <dbReference type="ARBA" id="ARBA00005417"/>
    </source>
</evidence>
<keyword evidence="11" id="KW-1185">Reference proteome</keyword>
<evidence type="ECO:0000256" key="4">
    <source>
        <dbReference type="ARBA" id="ARBA00022475"/>
    </source>
</evidence>
<dbReference type="KEGG" id="ksc:CD178_00238"/>
<sequence>MPVETLASPQTPILEVSGICRRVGDAVLLDDCAFTLPRGQTAVLLGPSGAGKSTLLRCINLLAPADRGRILFDGRDIMAPGVDAPGVRRDIGMVFQNFELFDHMTVLENIMLAPMRVRGLSRNQARDLAMAMLEKVHLPHRADALPSGLSGGQQQRAAIARALAMQPRLMLYDEPTSALDPEMTGEVLTVMSDLAAEGMASVVVTHEMGFARRVADQIVFMQAGQVVEETPGADFFAGRCSVRARRFLERVMD</sequence>
<accession>A0A347W872</accession>
<dbReference type="PANTHER" id="PTHR43166:SF9">
    <property type="entry name" value="GLUTAMATE_ASPARTATE IMPORT ATP-BINDING PROTEIN GLTL"/>
    <property type="match status" value="1"/>
</dbReference>
<protein>
    <submittedName>
        <fullName evidence="10">Glutamine transport ATP-binding protein GlnQ</fullName>
    </submittedName>
</protein>
<name>A0A347W872_9PROT</name>
<dbReference type="AlphaFoldDB" id="A0A347W872"/>
<evidence type="ECO:0000256" key="3">
    <source>
        <dbReference type="ARBA" id="ARBA00022448"/>
    </source>
</evidence>
<dbReference type="SMART" id="SM00382">
    <property type="entry name" value="AAA"/>
    <property type="match status" value="1"/>
</dbReference>
<evidence type="ECO:0000313" key="11">
    <source>
        <dbReference type="Proteomes" id="UP000264120"/>
    </source>
</evidence>
<comment type="similarity">
    <text evidence="2">Belongs to the ABC transporter superfamily.</text>
</comment>
<keyword evidence="5" id="KW-0547">Nucleotide-binding</keyword>
<feature type="domain" description="ABC transporter" evidence="9">
    <location>
        <begin position="14"/>
        <end position="248"/>
    </location>
</feature>
<dbReference type="Proteomes" id="UP000264120">
    <property type="component" value="Chromosome"/>
</dbReference>
<keyword evidence="4" id="KW-1003">Cell membrane</keyword>
<evidence type="ECO:0000256" key="1">
    <source>
        <dbReference type="ARBA" id="ARBA00004202"/>
    </source>
</evidence>
<dbReference type="GO" id="GO:0016887">
    <property type="term" value="F:ATP hydrolysis activity"/>
    <property type="evidence" value="ECO:0007669"/>
    <property type="project" value="InterPro"/>
</dbReference>
<evidence type="ECO:0000256" key="8">
    <source>
        <dbReference type="ARBA" id="ARBA00023136"/>
    </source>
</evidence>
<dbReference type="PROSITE" id="PS50893">
    <property type="entry name" value="ABC_TRANSPORTER_2"/>
    <property type="match status" value="1"/>
</dbReference>
<dbReference type="InterPro" id="IPR003439">
    <property type="entry name" value="ABC_transporter-like_ATP-bd"/>
</dbReference>
<keyword evidence="6 10" id="KW-0067">ATP-binding</keyword>
<organism evidence="10 11">
    <name type="scientific">Komagataeibacter saccharivorans</name>
    <dbReference type="NCBI Taxonomy" id="265959"/>
    <lineage>
        <taxon>Bacteria</taxon>
        <taxon>Pseudomonadati</taxon>
        <taxon>Pseudomonadota</taxon>
        <taxon>Alphaproteobacteria</taxon>
        <taxon>Acetobacterales</taxon>
        <taxon>Acetobacteraceae</taxon>
        <taxon>Komagataeibacter</taxon>
    </lineage>
</organism>
<keyword evidence="3" id="KW-0813">Transport</keyword>
<evidence type="ECO:0000259" key="9">
    <source>
        <dbReference type="PROSITE" id="PS50893"/>
    </source>
</evidence>